<dbReference type="EMBL" id="GGEC01088608">
    <property type="protein sequence ID" value="MBX69092.1"/>
    <property type="molecule type" value="Transcribed_RNA"/>
</dbReference>
<accession>A0A2P2QQ04</accession>
<organism evidence="1">
    <name type="scientific">Rhizophora mucronata</name>
    <name type="common">Asiatic mangrove</name>
    <dbReference type="NCBI Taxonomy" id="61149"/>
    <lineage>
        <taxon>Eukaryota</taxon>
        <taxon>Viridiplantae</taxon>
        <taxon>Streptophyta</taxon>
        <taxon>Embryophyta</taxon>
        <taxon>Tracheophyta</taxon>
        <taxon>Spermatophyta</taxon>
        <taxon>Magnoliopsida</taxon>
        <taxon>eudicotyledons</taxon>
        <taxon>Gunneridae</taxon>
        <taxon>Pentapetalae</taxon>
        <taxon>rosids</taxon>
        <taxon>fabids</taxon>
        <taxon>Malpighiales</taxon>
        <taxon>Rhizophoraceae</taxon>
        <taxon>Rhizophora</taxon>
    </lineage>
</organism>
<evidence type="ECO:0000313" key="1">
    <source>
        <dbReference type="EMBL" id="MBX69092.1"/>
    </source>
</evidence>
<reference evidence="1" key="1">
    <citation type="submission" date="2018-02" db="EMBL/GenBank/DDBJ databases">
        <title>Rhizophora mucronata_Transcriptome.</title>
        <authorList>
            <person name="Meera S.P."/>
            <person name="Sreeshan A."/>
            <person name="Augustine A."/>
        </authorList>
    </citation>
    <scope>NUCLEOTIDE SEQUENCE</scope>
    <source>
        <tissue evidence="1">Leaf</tissue>
    </source>
</reference>
<sequence length="12" mass="1336">MVLCFSCASVYL</sequence>
<name>A0A2P2QQ04_RHIMU</name>
<protein>
    <submittedName>
        <fullName evidence="1">Uncharacterized protein</fullName>
    </submittedName>
</protein>
<proteinExistence type="predicted"/>